<dbReference type="AlphaFoldDB" id="A0A845M4M3"/>
<evidence type="ECO:0000313" key="5">
    <source>
        <dbReference type="Proteomes" id="UP000467322"/>
    </source>
</evidence>
<feature type="domain" description="CBS" evidence="3">
    <location>
        <begin position="77"/>
        <end position="130"/>
    </location>
</feature>
<dbReference type="InterPro" id="IPR046342">
    <property type="entry name" value="CBS_dom_sf"/>
</dbReference>
<dbReference type="Proteomes" id="UP000467322">
    <property type="component" value="Unassembled WGS sequence"/>
</dbReference>
<keyword evidence="2" id="KW-0129">CBS domain</keyword>
<reference evidence="4 5" key="1">
    <citation type="submission" date="2019-12" db="EMBL/GenBank/DDBJ databases">
        <title>Maritimibacter sp. nov. sp. isolated from sea sand.</title>
        <authorList>
            <person name="Kim J."/>
            <person name="Jeong S.E."/>
            <person name="Jung H.S."/>
            <person name="Jeon C.O."/>
        </authorList>
    </citation>
    <scope>NUCLEOTIDE SEQUENCE [LARGE SCALE GENOMIC DNA]</scope>
    <source>
        <strain evidence="4 5">DP07</strain>
    </source>
</reference>
<dbReference type="PANTHER" id="PTHR48108:SF26">
    <property type="entry name" value="CBS DOMAIN-CONTAINING PROTEIN DDB_G0289609"/>
    <property type="match status" value="1"/>
</dbReference>
<dbReference type="SUPFAM" id="SSF54631">
    <property type="entry name" value="CBS-domain pair"/>
    <property type="match status" value="1"/>
</dbReference>
<dbReference type="PANTHER" id="PTHR48108">
    <property type="entry name" value="CBS DOMAIN-CONTAINING PROTEIN CBSX2, CHLOROPLASTIC"/>
    <property type="match status" value="1"/>
</dbReference>
<dbReference type="InterPro" id="IPR000644">
    <property type="entry name" value="CBS_dom"/>
</dbReference>
<evidence type="ECO:0000313" key="4">
    <source>
        <dbReference type="EMBL" id="MZR14975.1"/>
    </source>
</evidence>
<gene>
    <name evidence="4" type="ORF">GQE99_18295</name>
</gene>
<evidence type="ECO:0000256" key="2">
    <source>
        <dbReference type="PROSITE-ProRule" id="PRU00703"/>
    </source>
</evidence>
<dbReference type="EMBL" id="WTUX01000019">
    <property type="protein sequence ID" value="MZR14975.1"/>
    <property type="molecule type" value="Genomic_DNA"/>
</dbReference>
<evidence type="ECO:0000256" key="1">
    <source>
        <dbReference type="ARBA" id="ARBA00022737"/>
    </source>
</evidence>
<name>A0A845M4M3_9RHOB</name>
<evidence type="ECO:0000259" key="3">
    <source>
        <dbReference type="PROSITE" id="PS51371"/>
    </source>
</evidence>
<dbReference type="InterPro" id="IPR051462">
    <property type="entry name" value="CBS_domain-containing"/>
</dbReference>
<keyword evidence="5" id="KW-1185">Reference proteome</keyword>
<dbReference type="RefSeq" id="WP_161353210.1">
    <property type="nucleotide sequence ID" value="NZ_WTUX01000019.1"/>
</dbReference>
<protein>
    <submittedName>
        <fullName evidence="4">CBS domain-containing protein</fullName>
    </submittedName>
</protein>
<proteinExistence type="predicted"/>
<sequence>MAEREIRTIMSRDMLIFQETTPMRDAIAKLVEGAQPLACVCGEEGGLLGVLTPKDCFTTALNASYYQQWSGVVADHMTRTPRTLPADTDIIAAAETFQTDPFRAYPITDNGALVGVLSRHDLLRAFLDLG</sequence>
<organism evidence="4 5">
    <name type="scientific">Maritimibacter harenae</name>
    <dbReference type="NCBI Taxonomy" id="2606218"/>
    <lineage>
        <taxon>Bacteria</taxon>
        <taxon>Pseudomonadati</taxon>
        <taxon>Pseudomonadota</taxon>
        <taxon>Alphaproteobacteria</taxon>
        <taxon>Rhodobacterales</taxon>
        <taxon>Roseobacteraceae</taxon>
        <taxon>Maritimibacter</taxon>
    </lineage>
</organism>
<dbReference type="SMART" id="SM00116">
    <property type="entry name" value="CBS"/>
    <property type="match status" value="1"/>
</dbReference>
<dbReference type="Pfam" id="PF00571">
    <property type="entry name" value="CBS"/>
    <property type="match status" value="2"/>
</dbReference>
<dbReference type="Gene3D" id="3.10.580.10">
    <property type="entry name" value="CBS-domain"/>
    <property type="match status" value="1"/>
</dbReference>
<dbReference type="PROSITE" id="PS51371">
    <property type="entry name" value="CBS"/>
    <property type="match status" value="2"/>
</dbReference>
<accession>A0A845M4M3</accession>
<feature type="domain" description="CBS" evidence="3">
    <location>
        <begin position="10"/>
        <end position="66"/>
    </location>
</feature>
<comment type="caution">
    <text evidence="4">The sequence shown here is derived from an EMBL/GenBank/DDBJ whole genome shotgun (WGS) entry which is preliminary data.</text>
</comment>
<keyword evidence="1" id="KW-0677">Repeat</keyword>